<accession>A0A7W5E1H2</accession>
<sequence length="1632" mass="181719">MKRSVNLAVPTLLVELVLLSWIGLSIGVTDCNAQGLFRATIDTGASELLPPPRSVRQQIREAKEALDQERYSDAVVRLGDLMRRVANDDLSESTQDYFLRPARSVQQLRNGMIEQRIERLLDEDEDNDEFDEDGPTTVFRQVREMIGNLPERAFEIYELRYGPLASKLLQDAQPSRDWNAVEQVRREFFHTEAGYRATYLLAMREWLLGNPLTVSLLLDDVVDLPRAIDQLGDEVIWLHAGACAMSGRSLPQPTRLPSDFRTTATTQASDFDAVAWEVAVRSRFASMAFTIDAEADDYAYLGGRPNRSGNSGGQMPLSNPRWVVESSGSPRQERMLEAETAQLKATSQLPPPSWMPLRVGEQLLMRTTERLLGVDYRTGKRVWQYPWFAPPEAIPTSDDDSMDRRGEEDPKDILVQRVWNDVPYGQIASDGERVYMIDDLRLVEVERFNPFGMRGMRSVKASKNTLVALDLATEGKLLWRLGSNETTPSRFSEAFFLGPPLPFRGRLYVMAEMSGEIVLVCLNPQDGSEEWRQVLVSIESSGITTDPVRRVAGAMPTYHEGLLICPTGTGVTIAVDLIDRTLRWAKHHQRNANFAQNALRQPSDMSMNQLSQRWMTSVAIGHGTSVALTPVESDRMIVADVVTGEDRFRPQPRGKNFYLAGIRDNQYYIVRADRMMAYDLNTGSELWATPGDMMHPGQRVSGRGVFGDSSYFLPTTSDELIEIGLASGRVLSRRNVRYPLGNLIAVDGEIISQATTTIAVAYGEESLRPQVDRILADDPDDLVAIVHKAELLMEENRRAEALALLGKAREIDPDNDDVISLSVEAMLGSLREQHEISQTDLDTLRRLIDRPEQQAELLVLQILRQLEADDAVEVETTATQDDLLAAFDLLLELSALMIERPTIASQQSMIFPGASRQFTLSAWVTARVAEISDEADESTRAVVADKLLDYLVNRVRPNRMTLDQIVEHFSPLEDVIASSRQSLLKQYQGQGDALATERLTWGIRLPSDDAVEGLDTSSLMSLAQVYSVSGWNQDRRRVGEVLQTRIQEPDATPETIEEIAKTLDDYQVLGVGRISPDMWPSEVDLQWQSTRLPQTQPLISDRRYARTTRLMGRQLLGWQAISDNNPLALLDHDGISRPVVVEGLTNRNSSDKEVTISGGLMLVLTPSELIAIDLFRVFTGGVNEIVRWRQSLHPDGQPVAKRRSETSKFGDQVYRYVSNSPTANADDAQLRLGPVLGDRLFLLQGEDLICYHAVTGEQLWRSNTGIAGSGVIAGDSRVGVLSERADQIVYFDTFDGGLVETKSMPIDSVLATLGRHALLVSDYDEREGQVDLFDPHIVEIVDCLSMERVQSRVASPVNLTDQDRSAAYGELVNGRYFVLLDNVGRTTIWDVFSGHELADVSVPVRPNLFGLSVVQVKNRFLLMPRCRLPQPTVSTTSTVTVASGLSVQGATSVQCIEWQEPHEREVVSSADAVSAEFEDAGSDSDAAEADDEKLAASEDDTGDTASDGEATESQNESGAKLAWSVSFDQARGVTTYQPWLTPMLMLVRGHSHFESQSGASRRRELDVWGLDIADGHVLHELLGKNIGSRNNRIETHVRLLPHRDQIIATIQSELLTYTFSDEIKADAEVETP</sequence>
<dbReference type="Gene3D" id="1.25.40.10">
    <property type="entry name" value="Tetratricopeptide repeat domain"/>
    <property type="match status" value="1"/>
</dbReference>
<organism evidence="3 4">
    <name type="scientific">Aporhodopirellula rubra</name>
    <dbReference type="NCBI Taxonomy" id="980271"/>
    <lineage>
        <taxon>Bacteria</taxon>
        <taxon>Pseudomonadati</taxon>
        <taxon>Planctomycetota</taxon>
        <taxon>Planctomycetia</taxon>
        <taxon>Pirellulales</taxon>
        <taxon>Pirellulaceae</taxon>
        <taxon>Aporhodopirellula</taxon>
    </lineage>
</organism>
<reference evidence="3 4" key="1">
    <citation type="submission" date="2020-08" db="EMBL/GenBank/DDBJ databases">
        <title>Genomic Encyclopedia of Type Strains, Phase III (KMG-III): the genomes of soil and plant-associated and newly described type strains.</title>
        <authorList>
            <person name="Whitman W."/>
        </authorList>
    </citation>
    <scope>NUCLEOTIDE SEQUENCE [LARGE SCALE GENOMIC DNA]</scope>
    <source>
        <strain evidence="3 4">CECT 8075</strain>
    </source>
</reference>
<evidence type="ECO:0000313" key="4">
    <source>
        <dbReference type="Proteomes" id="UP000536179"/>
    </source>
</evidence>
<dbReference type="InterPro" id="IPR002372">
    <property type="entry name" value="PQQ_rpt_dom"/>
</dbReference>
<dbReference type="SUPFAM" id="SSF48452">
    <property type="entry name" value="TPR-like"/>
    <property type="match status" value="1"/>
</dbReference>
<feature type="domain" description="Pyrrolo-quinoline quinone repeat" evidence="2">
    <location>
        <begin position="463"/>
        <end position="730"/>
    </location>
</feature>
<dbReference type="InterPro" id="IPR011990">
    <property type="entry name" value="TPR-like_helical_dom_sf"/>
</dbReference>
<evidence type="ECO:0000256" key="1">
    <source>
        <dbReference type="SAM" id="MobiDB-lite"/>
    </source>
</evidence>
<dbReference type="SUPFAM" id="SSF50998">
    <property type="entry name" value="Quinoprotein alcohol dehydrogenase-like"/>
    <property type="match status" value="2"/>
</dbReference>
<name>A0A7W5E1H2_9BACT</name>
<dbReference type="InterPro" id="IPR011047">
    <property type="entry name" value="Quinoprotein_ADH-like_sf"/>
</dbReference>
<keyword evidence="4" id="KW-1185">Reference proteome</keyword>
<dbReference type="Pfam" id="PF13360">
    <property type="entry name" value="PQQ_2"/>
    <property type="match status" value="1"/>
</dbReference>
<feature type="region of interest" description="Disordered" evidence="1">
    <location>
        <begin position="306"/>
        <end position="329"/>
    </location>
</feature>
<evidence type="ECO:0000259" key="2">
    <source>
        <dbReference type="Pfam" id="PF13360"/>
    </source>
</evidence>
<feature type="region of interest" description="Disordered" evidence="1">
    <location>
        <begin position="1475"/>
        <end position="1519"/>
    </location>
</feature>
<evidence type="ECO:0000313" key="3">
    <source>
        <dbReference type="EMBL" id="MBB3208395.1"/>
    </source>
</evidence>
<dbReference type="PANTHER" id="PTHR34512">
    <property type="entry name" value="CELL SURFACE PROTEIN"/>
    <property type="match status" value="1"/>
</dbReference>
<dbReference type="EMBL" id="JACHXU010000015">
    <property type="protein sequence ID" value="MBB3208395.1"/>
    <property type="molecule type" value="Genomic_DNA"/>
</dbReference>
<proteinExistence type="predicted"/>
<comment type="caution">
    <text evidence="3">The sequence shown here is derived from an EMBL/GenBank/DDBJ whole genome shotgun (WGS) entry which is preliminary data.</text>
</comment>
<protein>
    <submittedName>
        <fullName evidence="3">Outer membrane protein assembly factor BamB</fullName>
    </submittedName>
</protein>
<feature type="compositionally biased region" description="Acidic residues" evidence="1">
    <location>
        <begin position="1476"/>
        <end position="1502"/>
    </location>
</feature>
<dbReference type="Proteomes" id="UP000536179">
    <property type="component" value="Unassembled WGS sequence"/>
</dbReference>
<gene>
    <name evidence="3" type="ORF">FHS27_004223</name>
</gene>
<dbReference type="PANTHER" id="PTHR34512:SF30">
    <property type="entry name" value="OUTER MEMBRANE PROTEIN ASSEMBLY FACTOR BAMB"/>
    <property type="match status" value="1"/>
</dbReference>
<dbReference type="RefSeq" id="WP_315854631.1">
    <property type="nucleotide sequence ID" value="NZ_JACHXU010000015.1"/>
</dbReference>
<dbReference type="InterPro" id="IPR015943">
    <property type="entry name" value="WD40/YVTN_repeat-like_dom_sf"/>
</dbReference>
<dbReference type="Gene3D" id="2.130.10.10">
    <property type="entry name" value="YVTN repeat-like/Quinoprotein amine dehydrogenase"/>
    <property type="match status" value="2"/>
</dbReference>